<dbReference type="Pfam" id="PF00171">
    <property type="entry name" value="Aldedh"/>
    <property type="match status" value="1"/>
</dbReference>
<feature type="domain" description="Aldehyde dehydrogenase" evidence="7">
    <location>
        <begin position="8"/>
        <end position="438"/>
    </location>
</feature>
<evidence type="ECO:0000256" key="4">
    <source>
        <dbReference type="PIRSR" id="PIRSR036492-1"/>
    </source>
</evidence>
<dbReference type="PIRSF" id="PIRSF036492">
    <property type="entry name" value="ALDH"/>
    <property type="match status" value="1"/>
</dbReference>
<accession>A0A841QJU9</accession>
<proteinExistence type="inferred from homology"/>
<dbReference type="GO" id="GO:0004029">
    <property type="term" value="F:aldehyde dehydrogenase (NAD+) activity"/>
    <property type="evidence" value="ECO:0007669"/>
    <property type="project" value="TreeGrafter"/>
</dbReference>
<dbReference type="AlphaFoldDB" id="A0A841QJU9"/>
<dbReference type="EMBL" id="JACHIE010000016">
    <property type="protein sequence ID" value="MBB6458257.1"/>
    <property type="molecule type" value="Genomic_DNA"/>
</dbReference>
<comment type="similarity">
    <text evidence="1 3 6">Belongs to the aldehyde dehydrogenase family.</text>
</comment>
<dbReference type="GO" id="GO:0006081">
    <property type="term" value="P:aldehyde metabolic process"/>
    <property type="evidence" value="ECO:0007669"/>
    <property type="project" value="InterPro"/>
</dbReference>
<evidence type="ECO:0000256" key="2">
    <source>
        <dbReference type="ARBA" id="ARBA00023002"/>
    </source>
</evidence>
<dbReference type="Proteomes" id="UP000578000">
    <property type="component" value="Unassembled WGS sequence"/>
</dbReference>
<evidence type="ECO:0000256" key="3">
    <source>
        <dbReference type="PIRNR" id="PIRNR036492"/>
    </source>
</evidence>
<dbReference type="PANTHER" id="PTHR43570:SF16">
    <property type="entry name" value="ALDEHYDE DEHYDROGENASE TYPE III, ISOFORM Q"/>
    <property type="match status" value="1"/>
</dbReference>
<dbReference type="InterPro" id="IPR016162">
    <property type="entry name" value="Ald_DH_N"/>
</dbReference>
<dbReference type="Gene3D" id="3.40.605.10">
    <property type="entry name" value="Aldehyde Dehydrogenase, Chain A, domain 1"/>
    <property type="match status" value="1"/>
</dbReference>
<dbReference type="InterPro" id="IPR016160">
    <property type="entry name" value="Ald_DH_CS_CYS"/>
</dbReference>
<feature type="active site" evidence="4 5">
    <location>
        <position position="221"/>
    </location>
</feature>
<dbReference type="InterPro" id="IPR054920">
    <property type="entry name" value="BenzalDHMdlD"/>
</dbReference>
<name>A0A841QJU9_9PROT</name>
<evidence type="ECO:0000313" key="9">
    <source>
        <dbReference type="Proteomes" id="UP000578000"/>
    </source>
</evidence>
<evidence type="ECO:0000256" key="6">
    <source>
        <dbReference type="RuleBase" id="RU003345"/>
    </source>
</evidence>
<feature type="active site" evidence="4">
    <location>
        <position position="255"/>
    </location>
</feature>
<protein>
    <recommendedName>
        <fullName evidence="3">Aldehyde dehydrogenase</fullName>
    </recommendedName>
</protein>
<dbReference type="FunFam" id="3.40.605.10:FF:000004">
    <property type="entry name" value="Aldehyde dehydrogenase"/>
    <property type="match status" value="1"/>
</dbReference>
<evidence type="ECO:0000313" key="8">
    <source>
        <dbReference type="EMBL" id="MBB6458257.1"/>
    </source>
</evidence>
<dbReference type="InterPro" id="IPR016161">
    <property type="entry name" value="Ald_DH/histidinol_DH"/>
</dbReference>
<dbReference type="PROSITE" id="PS00687">
    <property type="entry name" value="ALDEHYDE_DEHYDR_GLU"/>
    <property type="match status" value="1"/>
</dbReference>
<dbReference type="InterPro" id="IPR029510">
    <property type="entry name" value="Ald_DH_CS_GLU"/>
</dbReference>
<dbReference type="NCBIfam" id="NF045701">
    <property type="entry name" value="BenzalDHMdlD"/>
    <property type="match status" value="1"/>
</dbReference>
<reference evidence="8 9" key="1">
    <citation type="submission" date="2020-08" db="EMBL/GenBank/DDBJ databases">
        <title>Genomic Encyclopedia of Type Strains, Phase IV (KMG-IV): sequencing the most valuable type-strain genomes for metagenomic binning, comparative biology and taxonomic classification.</title>
        <authorList>
            <person name="Goeker M."/>
        </authorList>
    </citation>
    <scope>NUCLEOTIDE SEQUENCE [LARGE SCALE GENOMIC DNA]</scope>
    <source>
        <strain evidence="8 9">DSM 4491</strain>
    </source>
</reference>
<dbReference type="PANTHER" id="PTHR43570">
    <property type="entry name" value="ALDEHYDE DEHYDROGENASE"/>
    <property type="match status" value="1"/>
</dbReference>
<evidence type="ECO:0000259" key="7">
    <source>
        <dbReference type="Pfam" id="PF00171"/>
    </source>
</evidence>
<dbReference type="InterPro" id="IPR012394">
    <property type="entry name" value="Aldehyde_DH_NAD(P)"/>
</dbReference>
<comment type="caution">
    <text evidence="8">The sequence shown here is derived from an EMBL/GenBank/DDBJ whole genome shotgun (WGS) entry which is preliminary data.</text>
</comment>
<organism evidence="8 9">
    <name type="scientific">Acetobacter lovaniensis</name>
    <dbReference type="NCBI Taxonomy" id="104100"/>
    <lineage>
        <taxon>Bacteria</taxon>
        <taxon>Pseudomonadati</taxon>
        <taxon>Pseudomonadota</taxon>
        <taxon>Alphaproteobacteria</taxon>
        <taxon>Acetobacterales</taxon>
        <taxon>Acetobacteraceae</taxon>
        <taxon>Acetobacter</taxon>
    </lineage>
</organism>
<dbReference type="RefSeq" id="WP_166116336.1">
    <property type="nucleotide sequence ID" value="NZ_BAABDB010000037.1"/>
</dbReference>
<evidence type="ECO:0000256" key="5">
    <source>
        <dbReference type="PROSITE-ProRule" id="PRU10007"/>
    </source>
</evidence>
<keyword evidence="9" id="KW-1185">Reference proteome</keyword>
<dbReference type="InterPro" id="IPR016163">
    <property type="entry name" value="Ald_DH_C"/>
</dbReference>
<dbReference type="GO" id="GO:0005737">
    <property type="term" value="C:cytoplasm"/>
    <property type="evidence" value="ECO:0007669"/>
    <property type="project" value="TreeGrafter"/>
</dbReference>
<dbReference type="PROSITE" id="PS00070">
    <property type="entry name" value="ALDEHYDE_DEHYDR_CYS"/>
    <property type="match status" value="1"/>
</dbReference>
<evidence type="ECO:0000256" key="1">
    <source>
        <dbReference type="ARBA" id="ARBA00009986"/>
    </source>
</evidence>
<keyword evidence="2 3" id="KW-0560">Oxidoreductase</keyword>
<dbReference type="Gene3D" id="3.40.309.10">
    <property type="entry name" value="Aldehyde Dehydrogenase, Chain A, domain 2"/>
    <property type="match status" value="1"/>
</dbReference>
<dbReference type="InterPro" id="IPR015590">
    <property type="entry name" value="Aldehyde_DH_dom"/>
</dbReference>
<sequence length="442" mass="48051">MDYTPLNKIQDAFDIQTKALREQKLIDIKTRKSALNTLHATIEKYANEICSALSEDLGKSELLVKMTEIGVVLEEINHYIKNMDEWAKPQVVPNFPSPLDYKGRAPVQSFIQHEAFGIVYIIGPFNYPFNLVLSPLVGAIAAGNRAIIKPSEAVPHTAKIIEKIVSEAFAPQHVAVVQGGREENEALLKLPFNMIFFTGSPAVGKIVMKAASEHLAPVVLELGGKSPFIVFSDADLERAADQVVQGRFTNSGQTCIAPDYVLVDSSVKDAFLKKVIEKVQHDYPDVGSTGKVVTTTQVKRLLSLIERTKGTVVYGGGANPEARTLQATVVDGVDWSDSLMEQELFGPVLPILTFKNAEDVPTLVNSHHPNPLAAYYFTNDIENGKRMADLIASGDAVINGVMLQVVSPYLAFGGIGASGMGEYHGRSGYDVFTHKKSIVVAG</sequence>
<dbReference type="SUPFAM" id="SSF53720">
    <property type="entry name" value="ALDH-like"/>
    <property type="match status" value="1"/>
</dbReference>
<dbReference type="CDD" id="cd07087">
    <property type="entry name" value="ALDH_F3-13-14_CALDH-like"/>
    <property type="match status" value="1"/>
</dbReference>
<gene>
    <name evidence="8" type="ORF">HNR55_002864</name>
</gene>